<dbReference type="EC" id="2.7.13.3" evidence="3"/>
<dbReference type="SMART" id="SM00387">
    <property type="entry name" value="HATPase_c"/>
    <property type="match status" value="1"/>
</dbReference>
<evidence type="ECO:0000256" key="5">
    <source>
        <dbReference type="ARBA" id="ARBA00022679"/>
    </source>
</evidence>
<keyword evidence="5" id="KW-0808">Transferase</keyword>
<dbReference type="SUPFAM" id="SSF47384">
    <property type="entry name" value="Homodimeric domain of signal transducing histidine kinase"/>
    <property type="match status" value="1"/>
</dbReference>
<organism evidence="17 18">
    <name type="scientific">Crocosphaera chwakensis CCY0110</name>
    <dbReference type="NCBI Taxonomy" id="391612"/>
    <lineage>
        <taxon>Bacteria</taxon>
        <taxon>Bacillati</taxon>
        <taxon>Cyanobacteriota</taxon>
        <taxon>Cyanophyceae</taxon>
        <taxon>Oscillatoriophycideae</taxon>
        <taxon>Chroococcales</taxon>
        <taxon>Aphanothecaceae</taxon>
        <taxon>Crocosphaera</taxon>
        <taxon>Crocosphaera chwakensis</taxon>
    </lineage>
</organism>
<evidence type="ECO:0000256" key="11">
    <source>
        <dbReference type="PROSITE-ProRule" id="PRU00169"/>
    </source>
</evidence>
<name>A3IMW5_9CHRO</name>
<sequence length="856" mass="99534">MKFPFSSRHLSLYLPLLISILIGGGLSIFIALIHWSSEIDRFKKSFEKPGNYLVEHLQKQIQEYTNITNTLGAFYEASDLVTRQDFQVFTQNFLNEYSEILGIAWVPKISQQERFFYEKKMKTSGFSNFIIWAKNGSNLDNRTEYFPVTYGEPKKNYESVIGLDLSSDEVLNSPLEKARDTGEITSSQPIALINGEQGFMLYYPVYRRESYPKNIQERRQEFKGIVYTVYQIEDVIKTILNNSSFLNHTFYISNTKKLQDNSVFINFDAKTKQTSTTKAILFPIPLSCRKILPCQHEVMIADHQWFITIIPQFNKKNMIIKSTFVFFLGLGLTTLITNYLWKTLSEKNHIEKVVAERTNALMKTTEELENIVKQRTKELEKANEEKNQILDKINHELRVPLNNILGSLDVLTQNSSLTKKEQNSFKMIHENSQYLLKLFNQILEFYKLTSEEISIQYNVVNLKNLVISVLKQYDQQAKAKQVKLKYYIDSEVSQYIKLDENKLTKILINLLDNAVKFSYKGVITIRLFCDNQAWLLDNDIDYNSFKKNLWIEIEDHGNGIPIEIQKKVFKPFFRWKENKGVGLGLSITRKLISLMGGKIYLKSQLGRGTILQFHIPVTIPKPEEIHITSKSKKIVSIANDEPNYRILIVDDQIESRELLINFLRPIGFNVKESTNQEDTLIIVNNWHPHLIFIDTQMLLLQKNSDWMNIKCFQSLGKTIIIGVASGKIENNQVDELQLYCDDCLYKPFAIELILEKINHYLGVNYYYEYEDIETITTGTIVKNLNSSALEMMSSQWLEQVYWAASSGNGRILQDLIRHIPDNNSSVILSMMELIDNFNYREIIQIIKPLINYDSKK</sequence>
<gene>
    <name evidence="17" type="ORF">CY0110_24946</name>
</gene>
<evidence type="ECO:0000256" key="9">
    <source>
        <dbReference type="ARBA" id="ARBA00023012"/>
    </source>
</evidence>
<dbReference type="OrthoDB" id="9808408at2"/>
<dbReference type="GO" id="GO:0005886">
    <property type="term" value="C:plasma membrane"/>
    <property type="evidence" value="ECO:0007669"/>
    <property type="project" value="TreeGrafter"/>
</dbReference>
<evidence type="ECO:0000259" key="15">
    <source>
        <dbReference type="PROSITE" id="PS50110"/>
    </source>
</evidence>
<dbReference type="InterPro" id="IPR042240">
    <property type="entry name" value="CHASE_sf"/>
</dbReference>
<dbReference type="CDD" id="cd00082">
    <property type="entry name" value="HisKA"/>
    <property type="match status" value="1"/>
</dbReference>
<evidence type="ECO:0000256" key="10">
    <source>
        <dbReference type="ARBA" id="ARBA00023136"/>
    </source>
</evidence>
<keyword evidence="12" id="KW-0175">Coiled coil</keyword>
<dbReference type="Pfam" id="PF00512">
    <property type="entry name" value="HisKA"/>
    <property type="match status" value="1"/>
</dbReference>
<accession>A3IMW5</accession>
<dbReference type="InterPro" id="IPR003661">
    <property type="entry name" value="HisK_dim/P_dom"/>
</dbReference>
<feature type="domain" description="CHASE" evidence="16">
    <location>
        <begin position="77"/>
        <end position="242"/>
    </location>
</feature>
<evidence type="ECO:0000256" key="13">
    <source>
        <dbReference type="SAM" id="Phobius"/>
    </source>
</evidence>
<proteinExistence type="predicted"/>
<evidence type="ECO:0000256" key="1">
    <source>
        <dbReference type="ARBA" id="ARBA00000085"/>
    </source>
</evidence>
<evidence type="ECO:0000256" key="4">
    <source>
        <dbReference type="ARBA" id="ARBA00022553"/>
    </source>
</evidence>
<feature type="domain" description="Histidine kinase" evidence="14">
    <location>
        <begin position="392"/>
        <end position="619"/>
    </location>
</feature>
<feature type="coiled-coil region" evidence="12">
    <location>
        <begin position="365"/>
        <end position="399"/>
    </location>
</feature>
<dbReference type="Pfam" id="PF02518">
    <property type="entry name" value="HATPase_c"/>
    <property type="match status" value="1"/>
</dbReference>
<keyword evidence="6 13" id="KW-0812">Transmembrane</keyword>
<dbReference type="GO" id="GO:0000155">
    <property type="term" value="F:phosphorelay sensor kinase activity"/>
    <property type="evidence" value="ECO:0007669"/>
    <property type="project" value="InterPro"/>
</dbReference>
<comment type="caution">
    <text evidence="17">The sequence shown here is derived from an EMBL/GenBank/DDBJ whole genome shotgun (WGS) entry which is preliminary data.</text>
</comment>
<keyword evidence="10 13" id="KW-0472">Membrane</keyword>
<dbReference type="eggNOG" id="COG5002">
    <property type="taxonomic scope" value="Bacteria"/>
</dbReference>
<keyword evidence="18" id="KW-1185">Reference proteome</keyword>
<dbReference type="PROSITE" id="PS50110">
    <property type="entry name" value="RESPONSE_REGULATORY"/>
    <property type="match status" value="1"/>
</dbReference>
<dbReference type="Gene3D" id="1.10.287.130">
    <property type="match status" value="1"/>
</dbReference>
<evidence type="ECO:0000256" key="2">
    <source>
        <dbReference type="ARBA" id="ARBA00004370"/>
    </source>
</evidence>
<dbReference type="InterPro" id="IPR006189">
    <property type="entry name" value="CHASE_dom"/>
</dbReference>
<dbReference type="SMART" id="SM00388">
    <property type="entry name" value="HisKA"/>
    <property type="match status" value="1"/>
</dbReference>
<dbReference type="PANTHER" id="PTHR43047">
    <property type="entry name" value="TWO-COMPONENT HISTIDINE PROTEIN KINASE"/>
    <property type="match status" value="1"/>
</dbReference>
<dbReference type="PRINTS" id="PR00344">
    <property type="entry name" value="BCTRLSENSOR"/>
</dbReference>
<dbReference type="InterPro" id="IPR005467">
    <property type="entry name" value="His_kinase_dom"/>
</dbReference>
<dbReference type="InterPro" id="IPR004358">
    <property type="entry name" value="Sig_transdc_His_kin-like_C"/>
</dbReference>
<dbReference type="InterPro" id="IPR011006">
    <property type="entry name" value="CheY-like_superfamily"/>
</dbReference>
<dbReference type="InterPro" id="IPR036890">
    <property type="entry name" value="HATPase_C_sf"/>
</dbReference>
<evidence type="ECO:0000256" key="7">
    <source>
        <dbReference type="ARBA" id="ARBA00022777"/>
    </source>
</evidence>
<evidence type="ECO:0000313" key="17">
    <source>
        <dbReference type="EMBL" id="EAZ92218.1"/>
    </source>
</evidence>
<dbReference type="InterPro" id="IPR001789">
    <property type="entry name" value="Sig_transdc_resp-reg_receiver"/>
</dbReference>
<dbReference type="eggNOG" id="COG3614">
    <property type="taxonomic scope" value="Bacteria"/>
</dbReference>
<evidence type="ECO:0000256" key="8">
    <source>
        <dbReference type="ARBA" id="ARBA00022989"/>
    </source>
</evidence>
<evidence type="ECO:0000256" key="6">
    <source>
        <dbReference type="ARBA" id="ARBA00022692"/>
    </source>
</evidence>
<evidence type="ECO:0000259" key="14">
    <source>
        <dbReference type="PROSITE" id="PS50109"/>
    </source>
</evidence>
<dbReference type="CDD" id="cd00156">
    <property type="entry name" value="REC"/>
    <property type="match status" value="1"/>
</dbReference>
<protein>
    <recommendedName>
        <fullName evidence="3">histidine kinase</fullName>
        <ecNumber evidence="3">2.7.13.3</ecNumber>
    </recommendedName>
</protein>
<dbReference type="InterPro" id="IPR003594">
    <property type="entry name" value="HATPase_dom"/>
</dbReference>
<dbReference type="SMART" id="SM00448">
    <property type="entry name" value="REC"/>
    <property type="match status" value="1"/>
</dbReference>
<keyword evidence="4 11" id="KW-0597">Phosphoprotein</keyword>
<dbReference type="Proteomes" id="UP000003781">
    <property type="component" value="Unassembled WGS sequence"/>
</dbReference>
<keyword evidence="9" id="KW-0902">Two-component regulatory system</keyword>
<keyword evidence="8 13" id="KW-1133">Transmembrane helix</keyword>
<dbReference type="RefSeq" id="WP_008274723.1">
    <property type="nucleotide sequence ID" value="NZ_AAXW01000008.1"/>
</dbReference>
<dbReference type="AlphaFoldDB" id="A3IMW5"/>
<reference evidence="17 18" key="1">
    <citation type="submission" date="2007-03" db="EMBL/GenBank/DDBJ databases">
        <authorList>
            <person name="Stal L."/>
            <person name="Ferriera S."/>
            <person name="Johnson J."/>
            <person name="Kravitz S."/>
            <person name="Beeson K."/>
            <person name="Sutton G."/>
            <person name="Rogers Y.-H."/>
            <person name="Friedman R."/>
            <person name="Frazier M."/>
            <person name="Venter J.C."/>
        </authorList>
    </citation>
    <scope>NUCLEOTIDE SEQUENCE [LARGE SCALE GENOMIC DNA]</scope>
    <source>
        <strain evidence="17 18">CCY0110</strain>
    </source>
</reference>
<dbReference type="Pfam" id="PF00072">
    <property type="entry name" value="Response_reg"/>
    <property type="match status" value="1"/>
</dbReference>
<feature type="domain" description="Response regulatory" evidence="15">
    <location>
        <begin position="645"/>
        <end position="761"/>
    </location>
</feature>
<dbReference type="SUPFAM" id="SSF52172">
    <property type="entry name" value="CheY-like"/>
    <property type="match status" value="1"/>
</dbReference>
<dbReference type="Gene3D" id="3.30.565.10">
    <property type="entry name" value="Histidine kinase-like ATPase, C-terminal domain"/>
    <property type="match status" value="1"/>
</dbReference>
<dbReference type="InterPro" id="IPR036097">
    <property type="entry name" value="HisK_dim/P_sf"/>
</dbReference>
<comment type="subcellular location">
    <subcellularLocation>
        <location evidence="2">Membrane</location>
    </subcellularLocation>
</comment>
<dbReference type="PROSITE" id="PS50109">
    <property type="entry name" value="HIS_KIN"/>
    <property type="match status" value="1"/>
</dbReference>
<evidence type="ECO:0000259" key="16">
    <source>
        <dbReference type="PROSITE" id="PS50839"/>
    </source>
</evidence>
<dbReference type="PROSITE" id="PS50839">
    <property type="entry name" value="CHASE"/>
    <property type="match status" value="1"/>
</dbReference>
<dbReference type="EMBL" id="AAXW01000008">
    <property type="protein sequence ID" value="EAZ92218.1"/>
    <property type="molecule type" value="Genomic_DNA"/>
</dbReference>
<evidence type="ECO:0000256" key="3">
    <source>
        <dbReference type="ARBA" id="ARBA00012438"/>
    </source>
</evidence>
<feature type="transmembrane region" description="Helical" evidence="13">
    <location>
        <begin position="12"/>
        <end position="35"/>
    </location>
</feature>
<dbReference type="eggNOG" id="COG3706">
    <property type="taxonomic scope" value="Bacteria"/>
</dbReference>
<evidence type="ECO:0000256" key="12">
    <source>
        <dbReference type="SAM" id="Coils"/>
    </source>
</evidence>
<dbReference type="PANTHER" id="PTHR43047:SF72">
    <property type="entry name" value="OSMOSENSING HISTIDINE PROTEIN KINASE SLN1"/>
    <property type="match status" value="1"/>
</dbReference>
<dbReference type="GO" id="GO:0009927">
    <property type="term" value="F:histidine phosphotransfer kinase activity"/>
    <property type="evidence" value="ECO:0007669"/>
    <property type="project" value="TreeGrafter"/>
</dbReference>
<dbReference type="SUPFAM" id="SSF55874">
    <property type="entry name" value="ATPase domain of HSP90 chaperone/DNA topoisomerase II/histidine kinase"/>
    <property type="match status" value="1"/>
</dbReference>
<evidence type="ECO:0000313" key="18">
    <source>
        <dbReference type="Proteomes" id="UP000003781"/>
    </source>
</evidence>
<dbReference type="Gene3D" id="3.40.50.2300">
    <property type="match status" value="1"/>
</dbReference>
<feature type="modified residue" description="4-aspartylphosphate" evidence="11">
    <location>
        <position position="694"/>
    </location>
</feature>
<dbReference type="Pfam" id="PF03924">
    <property type="entry name" value="CHASE"/>
    <property type="match status" value="1"/>
</dbReference>
<dbReference type="Gene3D" id="3.30.450.350">
    <property type="entry name" value="CHASE domain"/>
    <property type="match status" value="1"/>
</dbReference>
<comment type="catalytic activity">
    <reaction evidence="1">
        <text>ATP + protein L-histidine = ADP + protein N-phospho-L-histidine.</text>
        <dbReference type="EC" id="2.7.13.3"/>
    </reaction>
</comment>
<dbReference type="SMART" id="SM01079">
    <property type="entry name" value="CHASE"/>
    <property type="match status" value="1"/>
</dbReference>
<keyword evidence="7" id="KW-0418">Kinase</keyword>